<reference evidence="5 7" key="1">
    <citation type="submission" date="2018-09" db="EMBL/GenBank/DDBJ databases">
        <title>Genomic investigation of the strawberry pathogen Phytophthora fragariae indicates pathogenicity is determined by transcriptional variation in three key races.</title>
        <authorList>
            <person name="Adams T.M."/>
            <person name="Armitage A.D."/>
            <person name="Sobczyk M.K."/>
            <person name="Bates H.J."/>
            <person name="Dunwell J.M."/>
            <person name="Nellist C.F."/>
            <person name="Harrison R.J."/>
        </authorList>
    </citation>
    <scope>NUCLEOTIDE SEQUENCE [LARGE SCALE GENOMIC DNA]</scope>
    <source>
        <strain evidence="3 5">SCRP249</strain>
        <strain evidence="2 7">SCRP324</strain>
        <strain evidence="4 6">SCRP333</strain>
    </source>
</reference>
<name>A0A6A3H0D8_9STRA</name>
<evidence type="ECO:0000313" key="4">
    <source>
        <dbReference type="EMBL" id="KAE9270075.1"/>
    </source>
</evidence>
<gene>
    <name evidence="3" type="ORF">PR001_g25921</name>
    <name evidence="2" type="ORF">PR002_g29471</name>
    <name evidence="4" type="ORF">PR003_g30950</name>
</gene>
<keyword evidence="6" id="KW-1185">Reference proteome</keyword>
<accession>A0A6A3H0D8</accession>
<dbReference type="Proteomes" id="UP000429607">
    <property type="component" value="Unassembled WGS sequence"/>
</dbReference>
<evidence type="ECO:0000313" key="2">
    <source>
        <dbReference type="EMBL" id="KAE8962879.1"/>
    </source>
</evidence>
<comment type="caution">
    <text evidence="2">The sequence shown here is derived from an EMBL/GenBank/DDBJ whole genome shotgun (WGS) entry which is preliminary data.</text>
</comment>
<evidence type="ECO:0000313" key="6">
    <source>
        <dbReference type="Proteomes" id="UP000434957"/>
    </source>
</evidence>
<dbReference type="Proteomes" id="UP000434957">
    <property type="component" value="Unassembled WGS sequence"/>
</dbReference>
<sequence length="81" mass="9183">MIARESVIRQHGRAGRTAENPLQDAQRGQLLQLLLWVAARTHSLTHSLTLLYPIACQAVHFVRFESKTREMIEFIASNGIN</sequence>
<evidence type="ECO:0000256" key="1">
    <source>
        <dbReference type="SAM" id="MobiDB-lite"/>
    </source>
</evidence>
<evidence type="ECO:0000313" key="3">
    <source>
        <dbReference type="EMBL" id="KAE8974692.1"/>
    </source>
</evidence>
<dbReference type="Proteomes" id="UP000435112">
    <property type="component" value="Unassembled WGS sequence"/>
</dbReference>
<evidence type="ECO:0000313" key="5">
    <source>
        <dbReference type="Proteomes" id="UP000429607"/>
    </source>
</evidence>
<evidence type="ECO:0000313" key="7">
    <source>
        <dbReference type="Proteomes" id="UP000435112"/>
    </source>
</evidence>
<dbReference type="AlphaFoldDB" id="A0A6A3H0D8"/>
<feature type="region of interest" description="Disordered" evidence="1">
    <location>
        <begin position="1"/>
        <end position="21"/>
    </location>
</feature>
<proteinExistence type="predicted"/>
<dbReference type="EMBL" id="QXFV01003684">
    <property type="protein sequence ID" value="KAE8974692.1"/>
    <property type="molecule type" value="Genomic_DNA"/>
</dbReference>
<dbReference type="EMBL" id="QXFT01006110">
    <property type="protein sequence ID" value="KAE9270075.1"/>
    <property type="molecule type" value="Genomic_DNA"/>
</dbReference>
<dbReference type="EMBL" id="QXFU01005846">
    <property type="protein sequence ID" value="KAE8962879.1"/>
    <property type="molecule type" value="Genomic_DNA"/>
</dbReference>
<protein>
    <submittedName>
        <fullName evidence="2">Uncharacterized protein</fullName>
    </submittedName>
</protein>
<organism evidence="2 7">
    <name type="scientific">Phytophthora rubi</name>
    <dbReference type="NCBI Taxonomy" id="129364"/>
    <lineage>
        <taxon>Eukaryota</taxon>
        <taxon>Sar</taxon>
        <taxon>Stramenopiles</taxon>
        <taxon>Oomycota</taxon>
        <taxon>Peronosporomycetes</taxon>
        <taxon>Peronosporales</taxon>
        <taxon>Peronosporaceae</taxon>
        <taxon>Phytophthora</taxon>
    </lineage>
</organism>